<dbReference type="SMART" id="SM00028">
    <property type="entry name" value="TPR"/>
    <property type="match status" value="3"/>
</dbReference>
<dbReference type="RefSeq" id="WP_251262327.1">
    <property type="nucleotide sequence ID" value="NZ_JAMQGP010000007.1"/>
</dbReference>
<dbReference type="InterPro" id="IPR052048">
    <property type="entry name" value="ST_Response_Regulator"/>
</dbReference>
<dbReference type="PROSITE" id="PS50110">
    <property type="entry name" value="RESPONSE_REGULATORY"/>
    <property type="match status" value="1"/>
</dbReference>
<keyword evidence="5" id="KW-1185">Reference proteome</keyword>
<dbReference type="InterPro" id="IPR011990">
    <property type="entry name" value="TPR-like_helical_dom_sf"/>
</dbReference>
<reference evidence="4 5" key="1">
    <citation type="journal article" date="2013" name="Antonie Van Leeuwenhoek">
        <title>Echinimonas agarilytica gen. nov., sp. nov., a new gammaproteobacterium isolated from the sea urchin Strongylocentrotus intermedius.</title>
        <authorList>
            <person name="Nedashkovskaya O.I."/>
            <person name="Stenkova A.M."/>
            <person name="Zhukova N.V."/>
            <person name="Van Trappen S."/>
            <person name="Lee J.S."/>
            <person name="Kim S.B."/>
        </authorList>
    </citation>
    <scope>NUCLEOTIDE SEQUENCE [LARGE SCALE GENOMIC DNA]</scope>
    <source>
        <strain evidence="4 5">KMM 6351</strain>
    </source>
</reference>
<dbReference type="Gene3D" id="3.40.50.2300">
    <property type="match status" value="1"/>
</dbReference>
<evidence type="ECO:0000313" key="5">
    <source>
        <dbReference type="Proteomes" id="UP001165393"/>
    </source>
</evidence>
<dbReference type="Pfam" id="PF00072">
    <property type="entry name" value="Response_reg"/>
    <property type="match status" value="1"/>
</dbReference>
<dbReference type="InterPro" id="IPR011006">
    <property type="entry name" value="CheY-like_superfamily"/>
</dbReference>
<protein>
    <submittedName>
        <fullName evidence="4">Response regulator</fullName>
    </submittedName>
</protein>
<dbReference type="AlphaFoldDB" id="A0AA41W927"/>
<dbReference type="PANTHER" id="PTHR43228:SF1">
    <property type="entry name" value="TWO-COMPONENT RESPONSE REGULATOR ARR22"/>
    <property type="match status" value="1"/>
</dbReference>
<organism evidence="4 5">
    <name type="scientific">Echinimonas agarilytica</name>
    <dbReference type="NCBI Taxonomy" id="1215918"/>
    <lineage>
        <taxon>Bacteria</taxon>
        <taxon>Pseudomonadati</taxon>
        <taxon>Pseudomonadota</taxon>
        <taxon>Gammaproteobacteria</taxon>
        <taxon>Alteromonadales</taxon>
        <taxon>Echinimonadaceae</taxon>
        <taxon>Echinimonas</taxon>
    </lineage>
</organism>
<keyword evidence="2" id="KW-0802">TPR repeat</keyword>
<feature type="modified residue" description="4-aspartylphosphate" evidence="1">
    <location>
        <position position="61"/>
    </location>
</feature>
<dbReference type="Gene3D" id="1.25.40.10">
    <property type="entry name" value="Tetratricopeptide repeat domain"/>
    <property type="match status" value="2"/>
</dbReference>
<dbReference type="InterPro" id="IPR019734">
    <property type="entry name" value="TPR_rpt"/>
</dbReference>
<accession>A0AA41W927</accession>
<dbReference type="CDD" id="cd17589">
    <property type="entry name" value="REC_TPR"/>
    <property type="match status" value="1"/>
</dbReference>
<feature type="domain" description="Response regulatory" evidence="3">
    <location>
        <begin position="11"/>
        <end position="130"/>
    </location>
</feature>
<dbReference type="PANTHER" id="PTHR43228">
    <property type="entry name" value="TWO-COMPONENT RESPONSE REGULATOR"/>
    <property type="match status" value="1"/>
</dbReference>
<dbReference type="SUPFAM" id="SSF48452">
    <property type="entry name" value="TPR-like"/>
    <property type="match status" value="1"/>
</dbReference>
<dbReference type="GO" id="GO:0000160">
    <property type="term" value="P:phosphorelay signal transduction system"/>
    <property type="evidence" value="ECO:0007669"/>
    <property type="project" value="InterPro"/>
</dbReference>
<evidence type="ECO:0000259" key="3">
    <source>
        <dbReference type="PROSITE" id="PS50110"/>
    </source>
</evidence>
<proteinExistence type="predicted"/>
<comment type="caution">
    <text evidence="4">The sequence shown here is derived from an EMBL/GenBank/DDBJ whole genome shotgun (WGS) entry which is preliminary data.</text>
</comment>
<keyword evidence="1" id="KW-0597">Phosphoprotein</keyword>
<evidence type="ECO:0000256" key="2">
    <source>
        <dbReference type="PROSITE-ProRule" id="PRU00339"/>
    </source>
</evidence>
<evidence type="ECO:0000256" key="1">
    <source>
        <dbReference type="PROSITE-ProRule" id="PRU00169"/>
    </source>
</evidence>
<dbReference type="SMART" id="SM00448">
    <property type="entry name" value="REC"/>
    <property type="match status" value="1"/>
</dbReference>
<dbReference type="InterPro" id="IPR001789">
    <property type="entry name" value="Sig_transdc_resp-reg_receiver"/>
</dbReference>
<evidence type="ECO:0000313" key="4">
    <source>
        <dbReference type="EMBL" id="MCM2680853.1"/>
    </source>
</evidence>
<feature type="repeat" description="TPR" evidence="2">
    <location>
        <begin position="454"/>
        <end position="487"/>
    </location>
</feature>
<dbReference type="PROSITE" id="PS50005">
    <property type="entry name" value="TPR"/>
    <property type="match status" value="1"/>
</dbReference>
<dbReference type="Proteomes" id="UP001165393">
    <property type="component" value="Unassembled WGS sequence"/>
</dbReference>
<sequence>MNPKLDFERAKVLIVDDQRAFQVTLKGMLLNLGMKDIQFVESSDAAIRACRAKAFDIVLADYNLGHGKNGRQLLDTLREKRLLAPHTIFFIISGEATRGVVLGALEREPDDYMVKPFSLRQLSSRLQRAATKHQEMREVFSALHNDDIDLAIETCESLLKASSRYSSICIKILAEQHRLAGNLDTSEKLLRDILESRDILWARVSLGHTLNKASRHNEVLDLLGPVMKQNPLVVEAQDCLAEAYQAMDEGDKALRILRNATTISPFTSERQLKLANLARRQEEYLIAQEAFKQVFDLSQRAIEKNTEHMCNYVRATIEAALDTSDEQLAKRLETEVFNTLMRARQDAQYNGFDFQNYEDLVNAHKYASRGDLLRAKKLYYKATERYDNKSEETELPFDFLNESLNTVALIGELEEAQKLLNKAKESDTVNPFLLSTVVAHSDASTGVEALNTQFQVHSRQGMKAYDEAQYGKAIEEFEVALQVAPTNTGAALNLAQTLLKNLAEQKKPSKAQIKRCEELFRLVDKVRLPSQHRNRRKDLWQQLQQIQQGGR</sequence>
<name>A0AA41W927_9GAMM</name>
<dbReference type="SUPFAM" id="SSF52172">
    <property type="entry name" value="CheY-like"/>
    <property type="match status" value="1"/>
</dbReference>
<gene>
    <name evidence="4" type="ORF">NAF29_14450</name>
</gene>
<dbReference type="EMBL" id="JAMQGP010000007">
    <property type="protein sequence ID" value="MCM2680853.1"/>
    <property type="molecule type" value="Genomic_DNA"/>
</dbReference>